<proteinExistence type="predicted"/>
<evidence type="ECO:0000256" key="2">
    <source>
        <dbReference type="ARBA" id="ARBA00022614"/>
    </source>
</evidence>
<protein>
    <submittedName>
        <fullName evidence="4">Uncharacterized protein</fullName>
    </submittedName>
</protein>
<dbReference type="SUPFAM" id="SSF52047">
    <property type="entry name" value="RNI-like"/>
    <property type="match status" value="1"/>
</dbReference>
<dbReference type="Pfam" id="PF13855">
    <property type="entry name" value="LRR_8"/>
    <property type="match status" value="1"/>
</dbReference>
<dbReference type="PANTHER" id="PTHR24366:SF158">
    <property type="entry name" value="PLATELET GLYCOPROTEIN IB ALPHA CHAIN-LIKE-RELATED"/>
    <property type="match status" value="1"/>
</dbReference>
<sequence length="352" mass="38127">MSGEPPCHIDQLPNDLLGRMLVAAAAIRFGGIDLHLGHALSCVCQRWRGLCFSAPEFWQTLQLRAPSNEPSPDERQQWLDGKLWLLQRVGEHVRHLRITDQAAAEGVFQPLMQAAPCTLRSLQLSTDRRAHVSELPQLLALARARFTSLVAGSRMTAASWVASPAGTLRLEGARVYDLPELLPALRPPGAAPLEKLFVSGLARGGFAAPAAAAMQASAHQLQHVCELDITLSDPGAALRLLRHQLPRLQTLRLAYSSLRTLTAGPYLSGLRTLSMSRNALRELPPALMQGTRLQQLDLRGNERLQPSEAELLQLLQALPDLQLLDLTDTGIEAAAAAALTAAAAERGLTVQV</sequence>
<evidence type="ECO:0000256" key="3">
    <source>
        <dbReference type="ARBA" id="ARBA00022737"/>
    </source>
</evidence>
<dbReference type="GO" id="GO:0005886">
    <property type="term" value="C:plasma membrane"/>
    <property type="evidence" value="ECO:0007669"/>
    <property type="project" value="TreeGrafter"/>
</dbReference>
<evidence type="ECO:0000313" key="5">
    <source>
        <dbReference type="Proteomes" id="UP001205105"/>
    </source>
</evidence>
<dbReference type="GO" id="GO:0005930">
    <property type="term" value="C:axoneme"/>
    <property type="evidence" value="ECO:0007669"/>
    <property type="project" value="UniProtKB-SubCell"/>
</dbReference>
<dbReference type="EMBL" id="JADXDR010000044">
    <property type="protein sequence ID" value="KAI7843007.1"/>
    <property type="molecule type" value="Genomic_DNA"/>
</dbReference>
<evidence type="ECO:0000256" key="1">
    <source>
        <dbReference type="ARBA" id="ARBA00004430"/>
    </source>
</evidence>
<accession>A0AAD5H806</accession>
<gene>
    <name evidence="4" type="ORF">COHA_003340</name>
</gene>
<comment type="caution">
    <text evidence="4">The sequence shown here is derived from an EMBL/GenBank/DDBJ whole genome shotgun (WGS) entry which is preliminary data.</text>
</comment>
<dbReference type="Proteomes" id="UP001205105">
    <property type="component" value="Unassembled WGS sequence"/>
</dbReference>
<evidence type="ECO:0000313" key="4">
    <source>
        <dbReference type="EMBL" id="KAI7843007.1"/>
    </source>
</evidence>
<name>A0AAD5H806_9CHLO</name>
<keyword evidence="2" id="KW-0433">Leucine-rich repeat</keyword>
<organism evidence="4 5">
    <name type="scientific">Chlorella ohadii</name>
    <dbReference type="NCBI Taxonomy" id="2649997"/>
    <lineage>
        <taxon>Eukaryota</taxon>
        <taxon>Viridiplantae</taxon>
        <taxon>Chlorophyta</taxon>
        <taxon>core chlorophytes</taxon>
        <taxon>Trebouxiophyceae</taxon>
        <taxon>Chlorellales</taxon>
        <taxon>Chlorellaceae</taxon>
        <taxon>Chlorella clade</taxon>
        <taxon>Chlorella</taxon>
    </lineage>
</organism>
<keyword evidence="5" id="KW-1185">Reference proteome</keyword>
<comment type="subcellular location">
    <subcellularLocation>
        <location evidence="1">Cytoplasm</location>
        <location evidence="1">Cytoskeleton</location>
        <location evidence="1">Cilium axoneme</location>
    </subcellularLocation>
</comment>
<dbReference type="AlphaFoldDB" id="A0AAD5H806"/>
<dbReference type="InterPro" id="IPR032675">
    <property type="entry name" value="LRR_dom_sf"/>
</dbReference>
<dbReference type="Gene3D" id="3.80.10.10">
    <property type="entry name" value="Ribonuclease Inhibitor"/>
    <property type="match status" value="1"/>
</dbReference>
<keyword evidence="3" id="KW-0677">Repeat</keyword>
<reference evidence="4" key="1">
    <citation type="submission" date="2020-11" db="EMBL/GenBank/DDBJ databases">
        <title>Chlorella ohadii genome sequencing and assembly.</title>
        <authorList>
            <person name="Murik O."/>
            <person name="Treves H."/>
            <person name="Kedem I."/>
            <person name="Shotland Y."/>
            <person name="Kaplan A."/>
        </authorList>
    </citation>
    <scope>NUCLEOTIDE SEQUENCE</scope>
    <source>
        <strain evidence="4">1</strain>
    </source>
</reference>
<dbReference type="InterPro" id="IPR001611">
    <property type="entry name" value="Leu-rich_rpt"/>
</dbReference>
<dbReference type="PANTHER" id="PTHR24366">
    <property type="entry name" value="IG(IMMUNOGLOBULIN) AND LRR(LEUCINE RICH REPEAT) DOMAINS"/>
    <property type="match status" value="1"/>
</dbReference>